<organism evidence="2">
    <name type="scientific">Nocardia globerula</name>
    <dbReference type="NCBI Taxonomy" id="1818"/>
    <lineage>
        <taxon>Bacteria</taxon>
        <taxon>Bacillati</taxon>
        <taxon>Actinomycetota</taxon>
        <taxon>Actinomycetes</taxon>
        <taxon>Mycobacteriales</taxon>
        <taxon>Nocardiaceae</taxon>
        <taxon>Nocardia</taxon>
    </lineage>
</organism>
<proteinExistence type="predicted"/>
<feature type="region of interest" description="Disordered" evidence="1">
    <location>
        <begin position="1"/>
        <end position="30"/>
    </location>
</feature>
<dbReference type="EMBL" id="VNIQ01000002">
    <property type="protein sequence ID" value="TYQ06095.1"/>
    <property type="molecule type" value="Genomic_DNA"/>
</dbReference>
<feature type="region of interest" description="Disordered" evidence="1">
    <location>
        <begin position="98"/>
        <end position="118"/>
    </location>
</feature>
<evidence type="ECO:0008006" key="3">
    <source>
        <dbReference type="Google" id="ProtNLM"/>
    </source>
</evidence>
<dbReference type="AlphaFoldDB" id="A0A652YSK8"/>
<name>A0A652YSK8_NOCGL</name>
<dbReference type="Pfam" id="PF11136">
    <property type="entry name" value="DUF2889"/>
    <property type="match status" value="1"/>
</dbReference>
<dbReference type="InterPro" id="IPR021312">
    <property type="entry name" value="DUF2889"/>
</dbReference>
<protein>
    <recommendedName>
        <fullName evidence="3">DUF2889 family protein</fullName>
    </recommendedName>
</protein>
<gene>
    <name evidence="2" type="ORF">FNL38_102225</name>
</gene>
<evidence type="ECO:0000256" key="1">
    <source>
        <dbReference type="SAM" id="MobiDB-lite"/>
    </source>
</evidence>
<sequence length="347" mass="37976">MTENPLVAPRGIRDPSRITPEQPRRSVRRTTSMDILRPDGPQGVLRLRGAARDLGIRSDGSPVQFNVSQVDVEIDFAQGWTVTEVESSPSVPALQELRGSRASSGFRRSMKKTLPEGDSGSLLHRLLDDVPVAAVISGYALMQEVSPALLLELSGTGGKGRQDSRTDYCAGYVSGGTMMTGVVRDGVPPRLSGPKAPELVRHSSSGAWHFMEALPMRSMRRLRRIDVSGEDELLVDAMFRDSYVDASGLETVVHEYHVDLRVRADSLEIEKLEVTPHVLPWTECPGAIAGAQRLVGRTVREIDAAVGGEFHGISSCTHLNDLLRSIADVEQLSRHLKTIETSERECH</sequence>
<reference evidence="2" key="1">
    <citation type="submission" date="2019-07" db="EMBL/GenBank/DDBJ databases">
        <title>Genomic Encyclopedia of Type Strains, Phase IV (KMG-IV): sequencing the most valuable type-strain genomes for metagenomic binning, comparative biology and taxonomic classification.</title>
        <authorList>
            <person name="Goeker M."/>
        </authorList>
    </citation>
    <scope>NUCLEOTIDE SEQUENCE</scope>
    <source>
        <strain evidence="2">DSM 44596</strain>
    </source>
</reference>
<evidence type="ECO:0000313" key="2">
    <source>
        <dbReference type="EMBL" id="TYQ06095.1"/>
    </source>
</evidence>
<accession>A0A652YSK8</accession>
<comment type="caution">
    <text evidence="2">The sequence shown here is derived from an EMBL/GenBank/DDBJ whole genome shotgun (WGS) entry which is preliminary data.</text>
</comment>